<protein>
    <submittedName>
        <fullName evidence="8">SusD-like starch-binding protein associating with outer membrane</fullName>
    </submittedName>
</protein>
<dbReference type="Pfam" id="PF14322">
    <property type="entry name" value="SusD-like_3"/>
    <property type="match status" value="1"/>
</dbReference>
<evidence type="ECO:0000256" key="2">
    <source>
        <dbReference type="ARBA" id="ARBA00006275"/>
    </source>
</evidence>
<dbReference type="SUPFAM" id="SSF48452">
    <property type="entry name" value="TPR-like"/>
    <property type="match status" value="1"/>
</dbReference>
<keyword evidence="5" id="KW-0998">Cell outer membrane</keyword>
<dbReference type="AlphaFoldDB" id="A0A4Q0NPH6"/>
<comment type="similarity">
    <text evidence="2">Belongs to the SusD family.</text>
</comment>
<dbReference type="InterPro" id="IPR011990">
    <property type="entry name" value="TPR-like_helical_dom_sf"/>
</dbReference>
<evidence type="ECO:0000256" key="5">
    <source>
        <dbReference type="ARBA" id="ARBA00023237"/>
    </source>
</evidence>
<keyword evidence="4" id="KW-0472">Membrane</keyword>
<dbReference type="InterPro" id="IPR012944">
    <property type="entry name" value="SusD_RagB_dom"/>
</dbReference>
<dbReference type="InterPro" id="IPR033985">
    <property type="entry name" value="SusD-like_N"/>
</dbReference>
<accession>A0A4Q0NPH6</accession>
<gene>
    <name evidence="8" type="ORF">DSM04_1118</name>
</gene>
<evidence type="ECO:0000313" key="8">
    <source>
        <dbReference type="EMBL" id="RXG11397.1"/>
    </source>
</evidence>
<dbReference type="Gene3D" id="1.25.40.900">
    <property type="match status" value="1"/>
</dbReference>
<evidence type="ECO:0000256" key="4">
    <source>
        <dbReference type="ARBA" id="ARBA00023136"/>
    </source>
</evidence>
<evidence type="ECO:0000256" key="1">
    <source>
        <dbReference type="ARBA" id="ARBA00004442"/>
    </source>
</evidence>
<feature type="domain" description="RagB/SusD" evidence="6">
    <location>
        <begin position="351"/>
        <end position="458"/>
    </location>
</feature>
<proteinExistence type="inferred from homology"/>
<dbReference type="Gene3D" id="1.25.40.390">
    <property type="match status" value="1"/>
</dbReference>
<feature type="domain" description="SusD-like N-terminal" evidence="7">
    <location>
        <begin position="27"/>
        <end position="216"/>
    </location>
</feature>
<keyword evidence="9" id="KW-1185">Reference proteome</keyword>
<reference evidence="8 9" key="1">
    <citation type="submission" date="2018-07" db="EMBL/GenBank/DDBJ databases">
        <title>Leeuwenhoekiella genomics.</title>
        <authorList>
            <person name="Tahon G."/>
            <person name="Willems A."/>
        </authorList>
    </citation>
    <scope>NUCLEOTIDE SEQUENCE [LARGE SCALE GENOMIC DNA]</scope>
    <source>
        <strain evidence="8 9">R-50232</strain>
    </source>
</reference>
<organism evidence="8 9">
    <name type="scientific">Leeuwenhoekiella aestuarii</name>
    <dbReference type="NCBI Taxonomy" id="2249426"/>
    <lineage>
        <taxon>Bacteria</taxon>
        <taxon>Pseudomonadati</taxon>
        <taxon>Bacteroidota</taxon>
        <taxon>Flavobacteriia</taxon>
        <taxon>Flavobacteriales</taxon>
        <taxon>Flavobacteriaceae</taxon>
        <taxon>Leeuwenhoekiella</taxon>
    </lineage>
</organism>
<sequence length="486" mass="56024">MFRSFSIVQLRITPLIMAIFLFTSCEDYLDVNPASEVKEVELFEDEQGYKDALYGVYQMVSDKSLYGDNLTMGFVDVLAQQYNTRSSSHMFYNAGLYRYEDNAVESRIYDIWSSMYTAIAQINFILENIDADRNVFSSDQLYSTVKGEALGLRAFLHFDLVRLFGQAPITSSGAATIPYRDEFSVKNEARLSIEEILKKCETDFKEAEALLAPYPEMDKIRNPQGSLGGTDNFLAFRQNRMNLWAVKGLLARLYLYEGDQSQAFLYANEVIDSGYFRFMSQAELNTTGEFNDRTFSYEHVFSLSVYDLRDTSDEYFRFSSSESGSTDTKLLVEENKVKNVYEVSQGYSSDPRYDKLWQFSQSFLVHAKFWQNDELSPLLKNLVPIVRLSEMYYIAAETATNTQAAVGFLNKVRPERFIPELPDTIDAEVLQNEIFKEYRKEFYSEGQLFYYYKRTGAQNIIDSQISPITDAEYVLPIPVREIEFGG</sequence>
<dbReference type="PROSITE" id="PS51257">
    <property type="entry name" value="PROKAR_LIPOPROTEIN"/>
    <property type="match status" value="1"/>
</dbReference>
<dbReference type="Pfam" id="PF07980">
    <property type="entry name" value="SusD_RagB"/>
    <property type="match status" value="1"/>
</dbReference>
<dbReference type="GO" id="GO:0009279">
    <property type="term" value="C:cell outer membrane"/>
    <property type="evidence" value="ECO:0007669"/>
    <property type="project" value="UniProtKB-SubCell"/>
</dbReference>
<evidence type="ECO:0000259" key="6">
    <source>
        <dbReference type="Pfam" id="PF07980"/>
    </source>
</evidence>
<dbReference type="Gene3D" id="2.20.20.130">
    <property type="match status" value="1"/>
</dbReference>
<comment type="subcellular location">
    <subcellularLocation>
        <location evidence="1">Cell outer membrane</location>
    </subcellularLocation>
</comment>
<evidence type="ECO:0000259" key="7">
    <source>
        <dbReference type="Pfam" id="PF14322"/>
    </source>
</evidence>
<evidence type="ECO:0000313" key="9">
    <source>
        <dbReference type="Proteomes" id="UP000289821"/>
    </source>
</evidence>
<evidence type="ECO:0000256" key="3">
    <source>
        <dbReference type="ARBA" id="ARBA00022729"/>
    </source>
</evidence>
<keyword evidence="3" id="KW-0732">Signal</keyword>
<comment type="caution">
    <text evidence="8">The sequence shown here is derived from an EMBL/GenBank/DDBJ whole genome shotgun (WGS) entry which is preliminary data.</text>
</comment>
<dbReference type="Proteomes" id="UP000289821">
    <property type="component" value="Unassembled WGS sequence"/>
</dbReference>
<name>A0A4Q0NPH6_9FLAO</name>
<dbReference type="EMBL" id="QOVI01000011">
    <property type="protein sequence ID" value="RXG11397.1"/>
    <property type="molecule type" value="Genomic_DNA"/>
</dbReference>